<keyword evidence="2" id="KW-1185">Reference proteome</keyword>
<proteinExistence type="predicted"/>
<evidence type="ECO:0000313" key="1">
    <source>
        <dbReference type="EMBL" id="SAL82690.1"/>
    </source>
</evidence>
<dbReference type="EMBL" id="FCON02000124">
    <property type="protein sequence ID" value="SAL82690.1"/>
    <property type="molecule type" value="Genomic_DNA"/>
</dbReference>
<name>A0A158KQ19_9BURK</name>
<reference evidence="1" key="1">
    <citation type="submission" date="2016-01" db="EMBL/GenBank/DDBJ databases">
        <authorList>
            <person name="Peeters C."/>
        </authorList>
    </citation>
    <scope>NUCLEOTIDE SEQUENCE [LARGE SCALE GENOMIC DNA]</scope>
    <source>
        <strain evidence="1">LMG 22940</strain>
    </source>
</reference>
<organism evidence="1 2">
    <name type="scientific">Caballeronia choica</name>
    <dbReference type="NCBI Taxonomy" id="326476"/>
    <lineage>
        <taxon>Bacteria</taxon>
        <taxon>Pseudomonadati</taxon>
        <taxon>Pseudomonadota</taxon>
        <taxon>Betaproteobacteria</taxon>
        <taxon>Burkholderiales</taxon>
        <taxon>Burkholderiaceae</taxon>
        <taxon>Caballeronia</taxon>
    </lineage>
</organism>
<comment type="caution">
    <text evidence="1">The sequence shown here is derived from an EMBL/GenBank/DDBJ whole genome shotgun (WGS) entry which is preliminary data.</text>
</comment>
<gene>
    <name evidence="1" type="ORF">AWB68_06618</name>
</gene>
<dbReference type="Proteomes" id="UP000054770">
    <property type="component" value="Unassembled WGS sequence"/>
</dbReference>
<evidence type="ECO:0000313" key="2">
    <source>
        <dbReference type="Proteomes" id="UP000054770"/>
    </source>
</evidence>
<dbReference type="RefSeq" id="WP_200828868.1">
    <property type="nucleotide sequence ID" value="NZ_FCON02000124.1"/>
</dbReference>
<accession>A0A158KQ19</accession>
<sequence>MLVRACENAHQLGLTVQGFDAFNDWFYENIVGAHSSWLVQLPPRRLGNAHV</sequence>
<dbReference type="AlphaFoldDB" id="A0A158KQ19"/>
<protein>
    <submittedName>
        <fullName evidence="1">Uncharacterized protein</fullName>
    </submittedName>
</protein>